<proteinExistence type="predicted"/>
<accession>A2FI38</accession>
<dbReference type="EMBL" id="DS113806">
    <property type="protein sequence ID" value="EAX95425.1"/>
    <property type="molecule type" value="Genomic_DNA"/>
</dbReference>
<reference evidence="1" key="2">
    <citation type="journal article" date="2007" name="Science">
        <title>Draft genome sequence of the sexually transmitted pathogen Trichomonas vaginalis.</title>
        <authorList>
            <person name="Carlton J.M."/>
            <person name="Hirt R.P."/>
            <person name="Silva J.C."/>
            <person name="Delcher A.L."/>
            <person name="Schatz M."/>
            <person name="Zhao Q."/>
            <person name="Wortman J.R."/>
            <person name="Bidwell S.L."/>
            <person name="Alsmark U.C.M."/>
            <person name="Besteiro S."/>
            <person name="Sicheritz-Ponten T."/>
            <person name="Noel C.J."/>
            <person name="Dacks J.B."/>
            <person name="Foster P.G."/>
            <person name="Simillion C."/>
            <person name="Van de Peer Y."/>
            <person name="Miranda-Saavedra D."/>
            <person name="Barton G.J."/>
            <person name="Westrop G.D."/>
            <person name="Mueller S."/>
            <person name="Dessi D."/>
            <person name="Fiori P.L."/>
            <person name="Ren Q."/>
            <person name="Paulsen I."/>
            <person name="Zhang H."/>
            <person name="Bastida-Corcuera F.D."/>
            <person name="Simoes-Barbosa A."/>
            <person name="Brown M.T."/>
            <person name="Hayes R.D."/>
            <person name="Mukherjee M."/>
            <person name="Okumura C.Y."/>
            <person name="Schneider R."/>
            <person name="Smith A.J."/>
            <person name="Vanacova S."/>
            <person name="Villalvazo M."/>
            <person name="Haas B.J."/>
            <person name="Pertea M."/>
            <person name="Feldblyum T.V."/>
            <person name="Utterback T.R."/>
            <person name="Shu C.L."/>
            <person name="Osoegawa K."/>
            <person name="de Jong P.J."/>
            <person name="Hrdy I."/>
            <person name="Horvathova L."/>
            <person name="Zubacova Z."/>
            <person name="Dolezal P."/>
            <person name="Malik S.B."/>
            <person name="Logsdon J.M. Jr."/>
            <person name="Henze K."/>
            <person name="Gupta A."/>
            <person name="Wang C.C."/>
            <person name="Dunne R.L."/>
            <person name="Upcroft J.A."/>
            <person name="Upcroft P."/>
            <person name="White O."/>
            <person name="Salzberg S.L."/>
            <person name="Tang P."/>
            <person name="Chiu C.-H."/>
            <person name="Lee Y.-S."/>
            <person name="Embley T.M."/>
            <person name="Coombs G.H."/>
            <person name="Mottram J.C."/>
            <person name="Tachezy J."/>
            <person name="Fraser-Liggett C.M."/>
            <person name="Johnson P.J."/>
        </authorList>
    </citation>
    <scope>NUCLEOTIDE SEQUENCE [LARGE SCALE GENOMIC DNA]</scope>
    <source>
        <strain evidence="1">G3</strain>
    </source>
</reference>
<dbReference type="VEuPathDB" id="TrichDB:TVAG_368260"/>
<name>A2FI38_TRIV3</name>
<reference evidence="1" key="1">
    <citation type="submission" date="2006-10" db="EMBL/GenBank/DDBJ databases">
        <authorList>
            <person name="Amadeo P."/>
            <person name="Zhao Q."/>
            <person name="Wortman J."/>
            <person name="Fraser-Liggett C."/>
            <person name="Carlton J."/>
        </authorList>
    </citation>
    <scope>NUCLEOTIDE SEQUENCE</scope>
    <source>
        <strain evidence="1">G3</strain>
    </source>
</reference>
<dbReference type="AlphaFoldDB" id="A2FI38"/>
<organism evidence="1 2">
    <name type="scientific">Trichomonas vaginalis (strain ATCC PRA-98 / G3)</name>
    <dbReference type="NCBI Taxonomy" id="412133"/>
    <lineage>
        <taxon>Eukaryota</taxon>
        <taxon>Metamonada</taxon>
        <taxon>Parabasalia</taxon>
        <taxon>Trichomonadida</taxon>
        <taxon>Trichomonadidae</taxon>
        <taxon>Trichomonas</taxon>
    </lineage>
</organism>
<sequence length="147" mass="17620">MLFVLSTLGISKLWMPNKPRPCKNFQKIEVPFDFFRYTRLTIPIRWAGYQESENGIIYRPRPCKNFEKIEVPFDFFRYTRPTIPIRWAGYQESENKAALPPLYFYYRYIFPKEEPKLSKNFKLMTPEGVIEDIPDGILAMIRRKLPV</sequence>
<gene>
    <name evidence="1" type="ORF">TVAG_368260</name>
</gene>
<keyword evidence="2" id="KW-1185">Reference proteome</keyword>
<dbReference type="InParanoid" id="A2FI38"/>
<evidence type="ECO:0000313" key="1">
    <source>
        <dbReference type="EMBL" id="EAX95425.1"/>
    </source>
</evidence>
<protein>
    <submittedName>
        <fullName evidence="1">Uncharacterized protein</fullName>
    </submittedName>
</protein>
<dbReference type="Proteomes" id="UP000001542">
    <property type="component" value="Unassembled WGS sequence"/>
</dbReference>
<evidence type="ECO:0000313" key="2">
    <source>
        <dbReference type="Proteomes" id="UP000001542"/>
    </source>
</evidence>